<dbReference type="AlphaFoldDB" id="A0A0D9W3S6"/>
<organism evidence="2 3">
    <name type="scientific">Leersia perrieri</name>
    <dbReference type="NCBI Taxonomy" id="77586"/>
    <lineage>
        <taxon>Eukaryota</taxon>
        <taxon>Viridiplantae</taxon>
        <taxon>Streptophyta</taxon>
        <taxon>Embryophyta</taxon>
        <taxon>Tracheophyta</taxon>
        <taxon>Spermatophyta</taxon>
        <taxon>Magnoliopsida</taxon>
        <taxon>Liliopsida</taxon>
        <taxon>Poales</taxon>
        <taxon>Poaceae</taxon>
        <taxon>BOP clade</taxon>
        <taxon>Oryzoideae</taxon>
        <taxon>Oryzeae</taxon>
        <taxon>Oryzinae</taxon>
        <taxon>Leersia</taxon>
    </lineage>
</organism>
<proteinExistence type="predicted"/>
<accession>A0A0D9W3S6</accession>
<reference evidence="3" key="2">
    <citation type="submission" date="2013-12" db="EMBL/GenBank/DDBJ databases">
        <authorList>
            <person name="Yu Y."/>
            <person name="Lee S."/>
            <person name="de Baynast K."/>
            <person name="Wissotski M."/>
            <person name="Liu L."/>
            <person name="Talag J."/>
            <person name="Goicoechea J."/>
            <person name="Angelova A."/>
            <person name="Jetty R."/>
            <person name="Kudrna D."/>
            <person name="Golser W."/>
            <person name="Rivera L."/>
            <person name="Zhang J."/>
            <person name="Wing R."/>
        </authorList>
    </citation>
    <scope>NUCLEOTIDE SEQUENCE</scope>
</reference>
<protein>
    <submittedName>
        <fullName evidence="2">Uncharacterized protein</fullName>
    </submittedName>
</protein>
<dbReference type="Gramene" id="LPERR04G05940.2">
    <property type="protein sequence ID" value="LPERR04G05940.2"/>
    <property type="gene ID" value="LPERR04G05940"/>
</dbReference>
<sequence>MGPGLLERCVRWAQQPSPSSLVFVRVAAEIRLVHREGKIPFSTSMRIGTHLASHNRYAKPAAAIVVAPASGQPLEEEGEVVAAAMERGKEGGGGEGGREVEEEEEGAPAEGREREAEKEEKG</sequence>
<evidence type="ECO:0000256" key="1">
    <source>
        <dbReference type="SAM" id="MobiDB-lite"/>
    </source>
</evidence>
<feature type="region of interest" description="Disordered" evidence="1">
    <location>
        <begin position="85"/>
        <end position="122"/>
    </location>
</feature>
<evidence type="ECO:0000313" key="2">
    <source>
        <dbReference type="EnsemblPlants" id="LPERR04G05940.2"/>
    </source>
</evidence>
<keyword evidence="3" id="KW-1185">Reference proteome</keyword>
<evidence type="ECO:0000313" key="3">
    <source>
        <dbReference type="Proteomes" id="UP000032180"/>
    </source>
</evidence>
<dbReference type="Proteomes" id="UP000032180">
    <property type="component" value="Chromosome 4"/>
</dbReference>
<dbReference type="EnsemblPlants" id="LPERR04G05940.2">
    <property type="protein sequence ID" value="LPERR04G05940.2"/>
    <property type="gene ID" value="LPERR04G05940"/>
</dbReference>
<reference evidence="2 3" key="1">
    <citation type="submission" date="2012-08" db="EMBL/GenBank/DDBJ databases">
        <title>Oryza genome evolution.</title>
        <authorList>
            <person name="Wing R.A."/>
        </authorList>
    </citation>
    <scope>NUCLEOTIDE SEQUENCE</scope>
</reference>
<feature type="compositionally biased region" description="Basic and acidic residues" evidence="1">
    <location>
        <begin position="110"/>
        <end position="122"/>
    </location>
</feature>
<feature type="compositionally biased region" description="Basic and acidic residues" evidence="1">
    <location>
        <begin position="86"/>
        <end position="99"/>
    </location>
</feature>
<name>A0A0D9W3S6_9ORYZ</name>
<reference evidence="2" key="3">
    <citation type="submission" date="2015-04" db="UniProtKB">
        <authorList>
            <consortium name="EnsemblPlants"/>
        </authorList>
    </citation>
    <scope>IDENTIFICATION</scope>
</reference>